<keyword evidence="3" id="KW-1185">Reference proteome</keyword>
<dbReference type="RefSeq" id="XP_001590842.1">
    <property type="nucleotide sequence ID" value="XM_001590792.1"/>
</dbReference>
<accession>A7ETC7</accession>
<protein>
    <submittedName>
        <fullName evidence="2">Uncharacterized protein</fullName>
    </submittedName>
</protein>
<evidence type="ECO:0000256" key="1">
    <source>
        <dbReference type="SAM" id="MobiDB-lite"/>
    </source>
</evidence>
<dbReference type="HOGENOM" id="CLU_1541023_0_0_1"/>
<dbReference type="GeneID" id="5486872"/>
<feature type="region of interest" description="Disordered" evidence="1">
    <location>
        <begin position="1"/>
        <end position="79"/>
    </location>
</feature>
<evidence type="ECO:0000313" key="3">
    <source>
        <dbReference type="Proteomes" id="UP000001312"/>
    </source>
</evidence>
<dbReference type="InParanoid" id="A7ETC7"/>
<name>A7ETC7_SCLS1</name>
<evidence type="ECO:0000313" key="2">
    <source>
        <dbReference type="EMBL" id="EDN92719.1"/>
    </source>
</evidence>
<feature type="compositionally biased region" description="Polar residues" evidence="1">
    <location>
        <begin position="39"/>
        <end position="50"/>
    </location>
</feature>
<organism evidence="2 3">
    <name type="scientific">Sclerotinia sclerotiorum (strain ATCC 18683 / 1980 / Ss-1)</name>
    <name type="common">White mold</name>
    <name type="synonym">Whetzelinia sclerotiorum</name>
    <dbReference type="NCBI Taxonomy" id="665079"/>
    <lineage>
        <taxon>Eukaryota</taxon>
        <taxon>Fungi</taxon>
        <taxon>Dikarya</taxon>
        <taxon>Ascomycota</taxon>
        <taxon>Pezizomycotina</taxon>
        <taxon>Leotiomycetes</taxon>
        <taxon>Helotiales</taxon>
        <taxon>Sclerotiniaceae</taxon>
        <taxon>Sclerotinia</taxon>
    </lineage>
</organism>
<reference evidence="3" key="1">
    <citation type="journal article" date="2011" name="PLoS Genet.">
        <title>Genomic analysis of the necrotrophic fungal pathogens Sclerotinia sclerotiorum and Botrytis cinerea.</title>
        <authorList>
            <person name="Amselem J."/>
            <person name="Cuomo C.A."/>
            <person name="van Kan J.A."/>
            <person name="Viaud M."/>
            <person name="Benito E.P."/>
            <person name="Couloux A."/>
            <person name="Coutinho P.M."/>
            <person name="de Vries R.P."/>
            <person name="Dyer P.S."/>
            <person name="Fillinger S."/>
            <person name="Fournier E."/>
            <person name="Gout L."/>
            <person name="Hahn M."/>
            <person name="Kohn L."/>
            <person name="Lapalu N."/>
            <person name="Plummer K.M."/>
            <person name="Pradier J.M."/>
            <person name="Quevillon E."/>
            <person name="Sharon A."/>
            <person name="Simon A."/>
            <person name="ten Have A."/>
            <person name="Tudzynski B."/>
            <person name="Tudzynski P."/>
            <person name="Wincker P."/>
            <person name="Andrew M."/>
            <person name="Anthouard V."/>
            <person name="Beever R.E."/>
            <person name="Beffa R."/>
            <person name="Benoit I."/>
            <person name="Bouzid O."/>
            <person name="Brault B."/>
            <person name="Chen Z."/>
            <person name="Choquer M."/>
            <person name="Collemare J."/>
            <person name="Cotton P."/>
            <person name="Danchin E.G."/>
            <person name="Da Silva C."/>
            <person name="Gautier A."/>
            <person name="Giraud C."/>
            <person name="Giraud T."/>
            <person name="Gonzalez C."/>
            <person name="Grossetete S."/>
            <person name="Guldener U."/>
            <person name="Henrissat B."/>
            <person name="Howlett B.J."/>
            <person name="Kodira C."/>
            <person name="Kretschmer M."/>
            <person name="Lappartient A."/>
            <person name="Leroch M."/>
            <person name="Levis C."/>
            <person name="Mauceli E."/>
            <person name="Neuveglise C."/>
            <person name="Oeser B."/>
            <person name="Pearson M."/>
            <person name="Poulain J."/>
            <person name="Poussereau N."/>
            <person name="Quesneville H."/>
            <person name="Rascle C."/>
            <person name="Schumacher J."/>
            <person name="Segurens B."/>
            <person name="Sexton A."/>
            <person name="Silva E."/>
            <person name="Sirven C."/>
            <person name="Soanes D.M."/>
            <person name="Talbot N.J."/>
            <person name="Templeton M."/>
            <person name="Yandava C."/>
            <person name="Yarden O."/>
            <person name="Zeng Q."/>
            <person name="Rollins J.A."/>
            <person name="Lebrun M.H."/>
            <person name="Dickman M."/>
        </authorList>
    </citation>
    <scope>NUCLEOTIDE SEQUENCE [LARGE SCALE GENOMIC DNA]</scope>
    <source>
        <strain evidence="3">ATCC 18683 / 1980 / Ss-1</strain>
    </source>
</reference>
<feature type="compositionally biased region" description="Low complexity" evidence="1">
    <location>
        <begin position="8"/>
        <end position="22"/>
    </location>
</feature>
<dbReference type="Proteomes" id="UP000001312">
    <property type="component" value="Unassembled WGS sequence"/>
</dbReference>
<dbReference type="AlphaFoldDB" id="A7ETC7"/>
<gene>
    <name evidence="2" type="ORF">SS1G_08582</name>
</gene>
<dbReference type="EMBL" id="CH476631">
    <property type="protein sequence ID" value="EDN92719.1"/>
    <property type="molecule type" value="Genomic_DNA"/>
</dbReference>
<proteinExistence type="predicted"/>
<feature type="compositionally biased region" description="Low complexity" evidence="1">
    <location>
        <begin position="51"/>
        <end position="66"/>
    </location>
</feature>
<dbReference type="KEGG" id="ssl:SS1G_08582"/>
<sequence>MASPQAQTHTASPTSPISPTSPLGLTHNDPFAAQRKDPINSNPFTSKTQGPINIPTPTTPNATLNTHSGSPNQDRRLSSDEWGSLIFPLHRRFSHPNSSPLLLPSFPSSSPSPFTLPHSSHPPTSKCPLSSISSLSSPLLPTSFPVNIANNTNTTYPSFLFRRIQNTSIPLSKT</sequence>
<feature type="region of interest" description="Disordered" evidence="1">
    <location>
        <begin position="109"/>
        <end position="132"/>
    </location>
</feature>